<comment type="function">
    <text evidence="2">Long-chain fatty alcohol oxidase involved in the omega-oxidation pathway of lipid degradation.</text>
</comment>
<evidence type="ECO:0000259" key="15">
    <source>
        <dbReference type="Pfam" id="PF05199"/>
    </source>
</evidence>
<keyword evidence="6" id="KW-0285">Flavoprotein</keyword>
<dbReference type="InterPro" id="IPR007867">
    <property type="entry name" value="GMC_OxRtase_C"/>
</dbReference>
<evidence type="ECO:0000256" key="11">
    <source>
        <dbReference type="ARBA" id="ARBA00023136"/>
    </source>
</evidence>
<comment type="catalytic activity">
    <reaction evidence="1 12">
        <text>a long-chain primary fatty alcohol + O2 = a long-chain fatty aldehyde + H2O2</text>
        <dbReference type="Rhea" id="RHEA:22756"/>
        <dbReference type="ChEBI" id="CHEBI:15379"/>
        <dbReference type="ChEBI" id="CHEBI:16240"/>
        <dbReference type="ChEBI" id="CHEBI:17176"/>
        <dbReference type="ChEBI" id="CHEBI:77396"/>
        <dbReference type="EC" id="1.1.3.20"/>
    </reaction>
</comment>
<dbReference type="Gene3D" id="3.50.50.60">
    <property type="entry name" value="FAD/NAD(P)-binding domain"/>
    <property type="match status" value="2"/>
</dbReference>
<dbReference type="GO" id="GO:0046577">
    <property type="term" value="F:long-chain-alcohol oxidase activity"/>
    <property type="evidence" value="ECO:0007669"/>
    <property type="project" value="UniProtKB-EC"/>
</dbReference>
<evidence type="ECO:0000256" key="5">
    <source>
        <dbReference type="ARBA" id="ARBA00013125"/>
    </source>
</evidence>
<organism evidence="16 17">
    <name type="scientific">Basidiobolus meristosporus CBS 931.73</name>
    <dbReference type="NCBI Taxonomy" id="1314790"/>
    <lineage>
        <taxon>Eukaryota</taxon>
        <taxon>Fungi</taxon>
        <taxon>Fungi incertae sedis</taxon>
        <taxon>Zoopagomycota</taxon>
        <taxon>Entomophthoromycotina</taxon>
        <taxon>Basidiobolomycetes</taxon>
        <taxon>Basidiobolales</taxon>
        <taxon>Basidiobolaceae</taxon>
        <taxon>Basidiobolus</taxon>
    </lineage>
</organism>
<accession>A0A1Y1YF18</accession>
<keyword evidence="17" id="KW-1185">Reference proteome</keyword>
<dbReference type="Pfam" id="PF05199">
    <property type="entry name" value="GMC_oxred_C"/>
    <property type="match status" value="1"/>
</dbReference>
<keyword evidence="8" id="KW-0274">FAD</keyword>
<evidence type="ECO:0000256" key="2">
    <source>
        <dbReference type="ARBA" id="ARBA00003842"/>
    </source>
</evidence>
<dbReference type="OrthoDB" id="269227at2759"/>
<dbReference type="AlphaFoldDB" id="A0A1Y1YF18"/>
<feature type="active site" description="Proton acceptor" evidence="13">
    <location>
        <position position="608"/>
    </location>
</feature>
<sequence length="679" mass="74141">MKQCDRILENHPQFRNDNAQRFLRTPASIWVTRQYADLKLSSLSKQKVKDLKNILHYLNSSAASLFLTGHISPFTKLSSEQRELTIQKWAVSSLGTFRTLYNTLGCLCINLTYSQPAFGKEFIYWSASGYPGPDPLRDTKRLSLSLNEYQFLEVPAQGATLEYDVVVVGTGAGGGVVAGRLASAGLKVLVLEKGQFYSMDQLPLTEAESYHYLFEGNGSVVSEDGGLTLLAGSTFGGGTQVNWSASLAPPHYVREEWSREYGLSFFESAQFQRNIEAVSKRLGVSEAHIQHNLANEALLIGAKRLGYPTGNIPQNTANRHHDCGWCTFGCSNGGKQSTTVTWLQDAQQHGAHFAVNCQVKQVIIKDGRAEGVIAHVNGSPLVVKAKRVVVSAGALNSPLILERSGLRNKNIGRHLRVHPVYIASGYFPDITIDQFSGSIMTAITGVADRRKGTGYGAKLEIPTGHPVLGCFLKSWRSGESHKTNMLTLRNQVSVITLIRDKDSVARVFADKETQKPCVEFSLGKFDAESGVDGIEAVVKILIAAGAKKVEVPFPGMKPFVAEHTEVPSGDDSVFPNVELKDPAKLTQFLDEIRRTKAKQLSPMVGSAHQMGTCRMGTSSKVSVVNPKGETWETKGLYVADASVFPTPSGVNPMITIQSVAYSIAEFIKEDVFHIKGSKL</sequence>
<dbReference type="Pfam" id="PF00732">
    <property type="entry name" value="GMC_oxred_N"/>
    <property type="match status" value="1"/>
</dbReference>
<evidence type="ECO:0000256" key="10">
    <source>
        <dbReference type="ARBA" id="ARBA00023002"/>
    </source>
</evidence>
<evidence type="ECO:0000256" key="12">
    <source>
        <dbReference type="PIRNR" id="PIRNR028937"/>
    </source>
</evidence>
<comment type="caution">
    <text evidence="16">The sequence shown here is derived from an EMBL/GenBank/DDBJ whole genome shotgun (WGS) entry which is preliminary data.</text>
</comment>
<keyword evidence="11" id="KW-0472">Membrane</keyword>
<dbReference type="InterPro" id="IPR036188">
    <property type="entry name" value="FAD/NAD-bd_sf"/>
</dbReference>
<evidence type="ECO:0000256" key="9">
    <source>
        <dbReference type="ARBA" id="ARBA00022989"/>
    </source>
</evidence>
<evidence type="ECO:0000256" key="8">
    <source>
        <dbReference type="ARBA" id="ARBA00022827"/>
    </source>
</evidence>
<dbReference type="PANTHER" id="PTHR46056">
    <property type="entry name" value="LONG-CHAIN-ALCOHOL OXIDASE"/>
    <property type="match status" value="1"/>
</dbReference>
<dbReference type="EMBL" id="MCFE01000159">
    <property type="protein sequence ID" value="ORX96184.1"/>
    <property type="molecule type" value="Genomic_DNA"/>
</dbReference>
<name>A0A1Y1YF18_9FUNG</name>
<dbReference type="PIRSF" id="PIRSF028937">
    <property type="entry name" value="Lg_Ch_AO"/>
    <property type="match status" value="1"/>
</dbReference>
<comment type="similarity">
    <text evidence="4 12">Belongs to the GMC oxidoreductase family.</text>
</comment>
<keyword evidence="9" id="KW-1133">Transmembrane helix</keyword>
<evidence type="ECO:0000256" key="13">
    <source>
        <dbReference type="PIRSR" id="PIRSR028937-1"/>
    </source>
</evidence>
<dbReference type="SUPFAM" id="SSF51905">
    <property type="entry name" value="FAD/NAD(P)-binding domain"/>
    <property type="match status" value="1"/>
</dbReference>
<dbReference type="EC" id="1.1.3.20" evidence="5 12"/>
<feature type="domain" description="Glucose-methanol-choline oxidoreductase N-terminal" evidence="14">
    <location>
        <begin position="210"/>
        <end position="420"/>
    </location>
</feature>
<evidence type="ECO:0000256" key="4">
    <source>
        <dbReference type="ARBA" id="ARBA00010790"/>
    </source>
</evidence>
<feature type="domain" description="Glucose-methanol-choline oxidoreductase C-terminal" evidence="15">
    <location>
        <begin position="519"/>
        <end position="660"/>
    </location>
</feature>
<evidence type="ECO:0000259" key="14">
    <source>
        <dbReference type="Pfam" id="PF00732"/>
    </source>
</evidence>
<evidence type="ECO:0000256" key="6">
    <source>
        <dbReference type="ARBA" id="ARBA00022630"/>
    </source>
</evidence>
<protein>
    <recommendedName>
        <fullName evidence="5 12">Long-chain-alcohol oxidase</fullName>
        <ecNumber evidence="5 12">1.1.3.20</ecNumber>
    </recommendedName>
</protein>
<dbReference type="STRING" id="1314790.A0A1Y1YF18"/>
<reference evidence="16 17" key="1">
    <citation type="submission" date="2016-07" db="EMBL/GenBank/DDBJ databases">
        <title>Pervasive Adenine N6-methylation of Active Genes in Fungi.</title>
        <authorList>
            <consortium name="DOE Joint Genome Institute"/>
            <person name="Mondo S.J."/>
            <person name="Dannebaum R.O."/>
            <person name="Kuo R.C."/>
            <person name="Labutti K."/>
            <person name="Haridas S."/>
            <person name="Kuo A."/>
            <person name="Salamov A."/>
            <person name="Ahrendt S.R."/>
            <person name="Lipzen A."/>
            <person name="Sullivan W."/>
            <person name="Andreopoulos W.B."/>
            <person name="Clum A."/>
            <person name="Lindquist E."/>
            <person name="Daum C."/>
            <person name="Ramamoorthy G.K."/>
            <person name="Gryganskyi A."/>
            <person name="Culley D."/>
            <person name="Magnuson J.K."/>
            <person name="James T.Y."/>
            <person name="O'Malley M.A."/>
            <person name="Stajich J.E."/>
            <person name="Spatafora J.W."/>
            <person name="Visel A."/>
            <person name="Grigoriev I.V."/>
        </authorList>
    </citation>
    <scope>NUCLEOTIDE SEQUENCE [LARGE SCALE GENOMIC DNA]</scope>
    <source>
        <strain evidence="16 17">CBS 931.73</strain>
    </source>
</reference>
<gene>
    <name evidence="16" type="ORF">K493DRAFT_329642</name>
</gene>
<evidence type="ECO:0000256" key="1">
    <source>
        <dbReference type="ARBA" id="ARBA00000920"/>
    </source>
</evidence>
<dbReference type="InterPro" id="IPR012400">
    <property type="entry name" value="Long_Oxdase"/>
</dbReference>
<comment type="subcellular location">
    <subcellularLocation>
        <location evidence="3">Membrane</location>
    </subcellularLocation>
</comment>
<dbReference type="PANTHER" id="PTHR46056:SF12">
    <property type="entry name" value="LONG-CHAIN-ALCOHOL OXIDASE"/>
    <property type="match status" value="1"/>
</dbReference>
<dbReference type="GO" id="GO:0050660">
    <property type="term" value="F:flavin adenine dinucleotide binding"/>
    <property type="evidence" value="ECO:0007669"/>
    <property type="project" value="InterPro"/>
</dbReference>
<dbReference type="InterPro" id="IPR000172">
    <property type="entry name" value="GMC_OxRdtase_N"/>
</dbReference>
<evidence type="ECO:0000313" key="17">
    <source>
        <dbReference type="Proteomes" id="UP000193498"/>
    </source>
</evidence>
<dbReference type="Proteomes" id="UP000193498">
    <property type="component" value="Unassembled WGS sequence"/>
</dbReference>
<keyword evidence="10 12" id="KW-0560">Oxidoreductase</keyword>
<dbReference type="InParanoid" id="A0A1Y1YF18"/>
<proteinExistence type="inferred from homology"/>
<keyword evidence="7" id="KW-0812">Transmembrane</keyword>
<evidence type="ECO:0000313" key="16">
    <source>
        <dbReference type="EMBL" id="ORX96184.1"/>
    </source>
</evidence>
<dbReference type="GO" id="GO:0016020">
    <property type="term" value="C:membrane"/>
    <property type="evidence" value="ECO:0007669"/>
    <property type="project" value="UniProtKB-SubCell"/>
</dbReference>
<evidence type="ECO:0000256" key="7">
    <source>
        <dbReference type="ARBA" id="ARBA00022692"/>
    </source>
</evidence>
<evidence type="ECO:0000256" key="3">
    <source>
        <dbReference type="ARBA" id="ARBA00004370"/>
    </source>
</evidence>